<dbReference type="AlphaFoldDB" id="A0A414M281"/>
<comment type="caution">
    <text evidence="1">The sequence shown here is derived from an EMBL/GenBank/DDBJ whole genome shotgun (WGS) entry which is preliminary data.</text>
</comment>
<accession>A0A414M281</accession>
<dbReference type="RefSeq" id="WP_118141558.1">
    <property type="nucleotide sequence ID" value="NZ_QSKY01000017.1"/>
</dbReference>
<evidence type="ECO:0000313" key="1">
    <source>
        <dbReference type="EMBL" id="RHF02451.1"/>
    </source>
</evidence>
<proteinExistence type="predicted"/>
<dbReference type="EMBL" id="QSKY01000017">
    <property type="protein sequence ID" value="RHF02451.1"/>
    <property type="molecule type" value="Genomic_DNA"/>
</dbReference>
<organism evidence="1 2">
    <name type="scientific">Agathobacter rectalis</name>
    <dbReference type="NCBI Taxonomy" id="39491"/>
    <lineage>
        <taxon>Bacteria</taxon>
        <taxon>Bacillati</taxon>
        <taxon>Bacillota</taxon>
        <taxon>Clostridia</taxon>
        <taxon>Lachnospirales</taxon>
        <taxon>Lachnospiraceae</taxon>
        <taxon>Agathobacter</taxon>
    </lineage>
</organism>
<dbReference type="Proteomes" id="UP000283501">
    <property type="component" value="Unassembled WGS sequence"/>
</dbReference>
<protein>
    <submittedName>
        <fullName evidence="1">Uncharacterized protein</fullName>
    </submittedName>
</protein>
<gene>
    <name evidence="1" type="ORF">DW703_11475</name>
</gene>
<evidence type="ECO:0000313" key="2">
    <source>
        <dbReference type="Proteomes" id="UP000283501"/>
    </source>
</evidence>
<reference evidence="1 2" key="1">
    <citation type="submission" date="2018-08" db="EMBL/GenBank/DDBJ databases">
        <title>A genome reference for cultivated species of the human gut microbiota.</title>
        <authorList>
            <person name="Zou Y."/>
            <person name="Xue W."/>
            <person name="Luo G."/>
        </authorList>
    </citation>
    <scope>NUCLEOTIDE SEQUENCE [LARGE SCALE GENOMIC DNA]</scope>
    <source>
        <strain evidence="1 2">AM26-2LB</strain>
    </source>
</reference>
<name>A0A414M281_9FIRM</name>
<sequence>MQFLYDKQVVVKRYSSTLGEFNRPNKTLVEVGTYECHTAESSTTTAQLQPQKKNTTDLTLYTDPEALIKRGDILYLYELDEYDKPIMSTEFKAIADKPYKKRTQLIVSLLSEEEV</sequence>